<sequence length="161" mass="18002">MFPFPSKFPFKDMQAFFGSAYTGDIAKYVQDAVSKSVPFPAGMQSLKPDALKELLRTVQTKANDLSKSPPFVISMFETHDDVYLKIPIVDPAKLSAVKVRYSPNQAIVEGIPSPEDQHIVKLPALVRKKGASKEYRDQILQIKLPKAKTASYTEILIEDEE</sequence>
<comment type="caution">
    <text evidence="1">The sequence shown here is derived from an EMBL/GenBank/DDBJ whole genome shotgun (WGS) entry which is preliminary data.</text>
</comment>
<evidence type="ECO:0000313" key="2">
    <source>
        <dbReference type="Proteomes" id="UP001156102"/>
    </source>
</evidence>
<protein>
    <recommendedName>
        <fullName evidence="3">Molecular chaperone</fullName>
    </recommendedName>
</protein>
<dbReference type="AlphaFoldDB" id="A0AA42BMU4"/>
<evidence type="ECO:0000313" key="1">
    <source>
        <dbReference type="EMBL" id="MCP8967225.1"/>
    </source>
</evidence>
<dbReference type="CDD" id="cd00298">
    <property type="entry name" value="ACD_sHsps_p23-like"/>
    <property type="match status" value="1"/>
</dbReference>
<accession>A0AA42BMU4</accession>
<dbReference type="InterPro" id="IPR008978">
    <property type="entry name" value="HSP20-like_chaperone"/>
</dbReference>
<name>A0AA42BMU4_9BACI</name>
<evidence type="ECO:0008006" key="3">
    <source>
        <dbReference type="Google" id="ProtNLM"/>
    </source>
</evidence>
<keyword evidence="2" id="KW-1185">Reference proteome</keyword>
<proteinExistence type="predicted"/>
<gene>
    <name evidence="1" type="ORF">NK662_01560</name>
</gene>
<organism evidence="1 2">
    <name type="scientific">Ectobacillus ponti</name>
    <dbReference type="NCBI Taxonomy" id="2961894"/>
    <lineage>
        <taxon>Bacteria</taxon>
        <taxon>Bacillati</taxon>
        <taxon>Bacillota</taxon>
        <taxon>Bacilli</taxon>
        <taxon>Bacillales</taxon>
        <taxon>Bacillaceae</taxon>
        <taxon>Ectobacillus</taxon>
    </lineage>
</organism>
<reference evidence="1" key="1">
    <citation type="submission" date="2022-07" db="EMBL/GenBank/DDBJ databases">
        <authorList>
            <person name="Li W.-J."/>
            <person name="Deng Q.-Q."/>
        </authorList>
    </citation>
    <scope>NUCLEOTIDE SEQUENCE</scope>
    <source>
        <strain evidence="1">SYSU M60031</strain>
    </source>
</reference>
<dbReference type="SUPFAM" id="SSF49764">
    <property type="entry name" value="HSP20-like chaperones"/>
    <property type="match status" value="1"/>
</dbReference>
<dbReference type="RefSeq" id="WP_254756661.1">
    <property type="nucleotide sequence ID" value="NZ_JANCLT010000001.1"/>
</dbReference>
<dbReference type="EMBL" id="JANCLT010000001">
    <property type="protein sequence ID" value="MCP8967225.1"/>
    <property type="molecule type" value="Genomic_DNA"/>
</dbReference>
<dbReference type="Proteomes" id="UP001156102">
    <property type="component" value="Unassembled WGS sequence"/>
</dbReference>